<dbReference type="SUPFAM" id="SSF47336">
    <property type="entry name" value="ACP-like"/>
    <property type="match status" value="1"/>
</dbReference>
<dbReference type="PROSITE" id="PS00012">
    <property type="entry name" value="PHOSPHOPANTETHEINE"/>
    <property type="match status" value="1"/>
</dbReference>
<dbReference type="InterPro" id="IPR025110">
    <property type="entry name" value="AMP-bd_C"/>
</dbReference>
<dbReference type="SUPFAM" id="SSF56801">
    <property type="entry name" value="Acetyl-CoA synthetase-like"/>
    <property type="match status" value="1"/>
</dbReference>
<dbReference type="Pfam" id="PF00550">
    <property type="entry name" value="PP-binding"/>
    <property type="match status" value="1"/>
</dbReference>
<evidence type="ECO:0000313" key="4">
    <source>
        <dbReference type="EMBL" id="VAW64309.1"/>
    </source>
</evidence>
<dbReference type="InterPro" id="IPR036736">
    <property type="entry name" value="ACP-like_sf"/>
</dbReference>
<gene>
    <name evidence="4" type="ORF">MNBD_GAMMA08-703</name>
</gene>
<sequence>SVLTNQNEIDQAVVVVREARENDSRLVAYIVVNEGVSATTTSIRNLIKNDLPDYMVPQHIVVLDKMPLTPNGKVDKKSLPNAFSDNDSNDQEVVLPTTFSGKKLAKIWSDVLDIDVMNIGVGDNFFDIGGHSLLSMQVIMRIKDATGVKLNPRVIILETLEHVASQCGFTEEAMVSENKETAKKNKSLMKKVFGKVFKNNSKNRAIKR</sequence>
<dbReference type="PANTHER" id="PTHR44845">
    <property type="entry name" value="CARRIER DOMAIN-CONTAINING PROTEIN"/>
    <property type="match status" value="1"/>
</dbReference>
<name>A0A3B0XQX5_9ZZZZ</name>
<protein>
    <submittedName>
        <fullName evidence="4">Polyketide synthase modules and related proteins</fullName>
    </submittedName>
</protein>
<evidence type="ECO:0000259" key="3">
    <source>
        <dbReference type="PROSITE" id="PS50075"/>
    </source>
</evidence>
<dbReference type="EMBL" id="UOFH01000279">
    <property type="protein sequence ID" value="VAW64309.1"/>
    <property type="molecule type" value="Genomic_DNA"/>
</dbReference>
<feature type="non-terminal residue" evidence="4">
    <location>
        <position position="1"/>
    </location>
</feature>
<dbReference type="Pfam" id="PF13193">
    <property type="entry name" value="AMP-binding_C"/>
    <property type="match status" value="1"/>
</dbReference>
<dbReference type="InterPro" id="IPR009081">
    <property type="entry name" value="PP-bd_ACP"/>
</dbReference>
<feature type="domain" description="Carrier" evidence="3">
    <location>
        <begin position="95"/>
        <end position="174"/>
    </location>
</feature>
<dbReference type="InterPro" id="IPR045851">
    <property type="entry name" value="AMP-bd_C_sf"/>
</dbReference>
<dbReference type="Gene3D" id="3.30.300.30">
    <property type="match status" value="1"/>
</dbReference>
<proteinExistence type="predicted"/>
<dbReference type="AlphaFoldDB" id="A0A3B0XQX5"/>
<evidence type="ECO:0000256" key="2">
    <source>
        <dbReference type="ARBA" id="ARBA00022553"/>
    </source>
</evidence>
<reference evidence="4" key="1">
    <citation type="submission" date="2018-06" db="EMBL/GenBank/DDBJ databases">
        <authorList>
            <person name="Zhirakovskaya E."/>
        </authorList>
    </citation>
    <scope>NUCLEOTIDE SEQUENCE</scope>
</reference>
<dbReference type="Gene3D" id="1.10.1200.10">
    <property type="entry name" value="ACP-like"/>
    <property type="match status" value="1"/>
</dbReference>
<organism evidence="4">
    <name type="scientific">hydrothermal vent metagenome</name>
    <dbReference type="NCBI Taxonomy" id="652676"/>
    <lineage>
        <taxon>unclassified sequences</taxon>
        <taxon>metagenomes</taxon>
        <taxon>ecological metagenomes</taxon>
    </lineage>
</organism>
<keyword evidence="2" id="KW-0597">Phosphoprotein</keyword>
<keyword evidence="1" id="KW-0596">Phosphopantetheine</keyword>
<dbReference type="InterPro" id="IPR006162">
    <property type="entry name" value="Ppantetheine_attach_site"/>
</dbReference>
<evidence type="ECO:0000256" key="1">
    <source>
        <dbReference type="ARBA" id="ARBA00022450"/>
    </source>
</evidence>
<dbReference type="PROSITE" id="PS50075">
    <property type="entry name" value="CARRIER"/>
    <property type="match status" value="1"/>
</dbReference>
<dbReference type="PANTHER" id="PTHR44845:SF6">
    <property type="entry name" value="BETA-ALANINE-ACTIVATING ENZYME"/>
    <property type="match status" value="1"/>
</dbReference>
<accession>A0A3B0XQX5</accession>